<reference evidence="8 9" key="1">
    <citation type="journal article" date="2016" name="Nat. Commun.">
        <title>Thousands of microbial genomes shed light on interconnected biogeochemical processes in an aquifer system.</title>
        <authorList>
            <person name="Anantharaman K."/>
            <person name="Brown C.T."/>
            <person name="Hug L.A."/>
            <person name="Sharon I."/>
            <person name="Castelle C.J."/>
            <person name="Probst A.J."/>
            <person name="Thomas B.C."/>
            <person name="Singh A."/>
            <person name="Wilkins M.J."/>
            <person name="Karaoz U."/>
            <person name="Brodie E.L."/>
            <person name="Williams K.H."/>
            <person name="Hubbard S.S."/>
            <person name="Banfield J.F."/>
        </authorList>
    </citation>
    <scope>NUCLEOTIDE SEQUENCE [LARGE SCALE GENOMIC DNA]</scope>
</reference>
<protein>
    <recommendedName>
        <fullName evidence="10">RNA polymerase sigma-70 region 2 domain-containing protein</fullName>
    </recommendedName>
</protein>
<evidence type="ECO:0000256" key="3">
    <source>
        <dbReference type="ARBA" id="ARBA00023082"/>
    </source>
</evidence>
<evidence type="ECO:0008006" key="10">
    <source>
        <dbReference type="Google" id="ProtNLM"/>
    </source>
</evidence>
<comment type="caution">
    <text evidence="8">The sequence shown here is derived from an EMBL/GenBank/DDBJ whole genome shotgun (WGS) entry which is preliminary data.</text>
</comment>
<evidence type="ECO:0000256" key="4">
    <source>
        <dbReference type="ARBA" id="ARBA00023125"/>
    </source>
</evidence>
<dbReference type="SUPFAM" id="SSF88946">
    <property type="entry name" value="Sigma2 domain of RNA polymerase sigma factors"/>
    <property type="match status" value="1"/>
</dbReference>
<evidence type="ECO:0000313" key="9">
    <source>
        <dbReference type="Proteomes" id="UP000178448"/>
    </source>
</evidence>
<evidence type="ECO:0000259" key="6">
    <source>
        <dbReference type="Pfam" id="PF04542"/>
    </source>
</evidence>
<keyword evidence="3" id="KW-0731">Sigma factor</keyword>
<evidence type="ECO:0000256" key="1">
    <source>
        <dbReference type="ARBA" id="ARBA00010641"/>
    </source>
</evidence>
<dbReference type="STRING" id="1798374.A2Z33_07610"/>
<evidence type="ECO:0000256" key="2">
    <source>
        <dbReference type="ARBA" id="ARBA00023015"/>
    </source>
</evidence>
<sequence>MDDVKLIDGILRRDRRALARFYQAYAPRLSRLIGRKISDPHDAEEVLQDTLFAFLEGLRDFSGRSSLTTYIYAITNHKITDYYRRRKIRHTVFSRTGGLEQLISPVVSPEDEMEARLLADRIRVALSRILPRHRRLLESKYVEELPVAQIAKRLSLTLKSAESALFRARKSFVKAFVSI</sequence>
<keyword evidence="4" id="KW-0238">DNA-binding</keyword>
<dbReference type="InterPro" id="IPR013324">
    <property type="entry name" value="RNA_pol_sigma_r3/r4-like"/>
</dbReference>
<dbReference type="Pfam" id="PF08281">
    <property type="entry name" value="Sigma70_r4_2"/>
    <property type="match status" value="1"/>
</dbReference>
<dbReference type="InterPro" id="IPR014284">
    <property type="entry name" value="RNA_pol_sigma-70_dom"/>
</dbReference>
<dbReference type="Gene3D" id="1.10.1740.10">
    <property type="match status" value="1"/>
</dbReference>
<evidence type="ECO:0000259" key="7">
    <source>
        <dbReference type="Pfam" id="PF08281"/>
    </source>
</evidence>
<keyword evidence="5" id="KW-0804">Transcription</keyword>
<proteinExistence type="inferred from homology"/>
<dbReference type="GO" id="GO:0006352">
    <property type="term" value="P:DNA-templated transcription initiation"/>
    <property type="evidence" value="ECO:0007669"/>
    <property type="project" value="InterPro"/>
</dbReference>
<dbReference type="Proteomes" id="UP000178448">
    <property type="component" value="Unassembled WGS sequence"/>
</dbReference>
<evidence type="ECO:0000256" key="5">
    <source>
        <dbReference type="ARBA" id="ARBA00023163"/>
    </source>
</evidence>
<dbReference type="InterPro" id="IPR013249">
    <property type="entry name" value="RNA_pol_sigma70_r4_t2"/>
</dbReference>
<evidence type="ECO:0000313" key="8">
    <source>
        <dbReference type="EMBL" id="OGG01625.1"/>
    </source>
</evidence>
<dbReference type="AlphaFoldDB" id="A0A1F5YN92"/>
<dbReference type="GO" id="GO:0003677">
    <property type="term" value="F:DNA binding"/>
    <property type="evidence" value="ECO:0007669"/>
    <property type="project" value="UniProtKB-KW"/>
</dbReference>
<dbReference type="InterPro" id="IPR039425">
    <property type="entry name" value="RNA_pol_sigma-70-like"/>
</dbReference>
<dbReference type="NCBIfam" id="TIGR02937">
    <property type="entry name" value="sigma70-ECF"/>
    <property type="match status" value="1"/>
</dbReference>
<dbReference type="Pfam" id="PF04542">
    <property type="entry name" value="Sigma70_r2"/>
    <property type="match status" value="1"/>
</dbReference>
<feature type="domain" description="RNA polymerase sigma-70 region 2" evidence="6">
    <location>
        <begin position="21"/>
        <end position="87"/>
    </location>
</feature>
<dbReference type="InterPro" id="IPR036388">
    <property type="entry name" value="WH-like_DNA-bd_sf"/>
</dbReference>
<accession>A0A1F5YN92</accession>
<dbReference type="PANTHER" id="PTHR43133:SF8">
    <property type="entry name" value="RNA POLYMERASE SIGMA FACTOR HI_1459-RELATED"/>
    <property type="match status" value="1"/>
</dbReference>
<dbReference type="InterPro" id="IPR007627">
    <property type="entry name" value="RNA_pol_sigma70_r2"/>
</dbReference>
<keyword evidence="2" id="KW-0805">Transcription regulation</keyword>
<dbReference type="SUPFAM" id="SSF88659">
    <property type="entry name" value="Sigma3 and sigma4 domains of RNA polymerase sigma factors"/>
    <property type="match status" value="1"/>
</dbReference>
<organism evidence="8 9">
    <name type="scientific">Candidatus Gottesmanbacteria bacterium RBG_16_52_11</name>
    <dbReference type="NCBI Taxonomy" id="1798374"/>
    <lineage>
        <taxon>Bacteria</taxon>
        <taxon>Candidatus Gottesmaniibacteriota</taxon>
    </lineage>
</organism>
<dbReference type="Gene3D" id="1.10.10.10">
    <property type="entry name" value="Winged helix-like DNA-binding domain superfamily/Winged helix DNA-binding domain"/>
    <property type="match status" value="1"/>
</dbReference>
<dbReference type="EMBL" id="MFJD01000012">
    <property type="protein sequence ID" value="OGG01625.1"/>
    <property type="molecule type" value="Genomic_DNA"/>
</dbReference>
<dbReference type="InterPro" id="IPR013325">
    <property type="entry name" value="RNA_pol_sigma_r2"/>
</dbReference>
<gene>
    <name evidence="8" type="ORF">A2Z33_07610</name>
</gene>
<name>A0A1F5YN92_9BACT</name>
<comment type="similarity">
    <text evidence="1">Belongs to the sigma-70 factor family. ECF subfamily.</text>
</comment>
<feature type="domain" description="RNA polymerase sigma factor 70 region 4 type 2" evidence="7">
    <location>
        <begin position="120"/>
        <end position="170"/>
    </location>
</feature>
<dbReference type="GO" id="GO:0016987">
    <property type="term" value="F:sigma factor activity"/>
    <property type="evidence" value="ECO:0007669"/>
    <property type="project" value="UniProtKB-KW"/>
</dbReference>
<dbReference type="PANTHER" id="PTHR43133">
    <property type="entry name" value="RNA POLYMERASE ECF-TYPE SIGMA FACTO"/>
    <property type="match status" value="1"/>
</dbReference>